<accession>A0A8J7W6W5</accession>
<feature type="compositionally biased region" description="Basic and acidic residues" evidence="1">
    <location>
        <begin position="1"/>
        <end position="15"/>
    </location>
</feature>
<feature type="region of interest" description="Disordered" evidence="1">
    <location>
        <begin position="1"/>
        <end position="23"/>
    </location>
</feature>
<dbReference type="InterPro" id="IPR036388">
    <property type="entry name" value="WH-like_DNA-bd_sf"/>
</dbReference>
<evidence type="ECO:0000259" key="2">
    <source>
        <dbReference type="Pfam" id="PF21247"/>
    </source>
</evidence>
<dbReference type="EMBL" id="JWHL01000004">
    <property type="protein sequence ID" value="MBR1368811.1"/>
    <property type="molecule type" value="Genomic_DNA"/>
</dbReference>
<keyword evidence="4" id="KW-1185">Reference proteome</keyword>
<evidence type="ECO:0000256" key="1">
    <source>
        <dbReference type="SAM" id="MobiDB-lite"/>
    </source>
</evidence>
<dbReference type="SUPFAM" id="SSF46785">
    <property type="entry name" value="Winged helix' DNA-binding domain"/>
    <property type="match status" value="1"/>
</dbReference>
<protein>
    <recommendedName>
        <fullName evidence="2">Filamentation induced by cAMP protein Fic-like C-terminal domain-containing protein</fullName>
    </recommendedName>
</protein>
<sequence>MGKKGEGGGETDRHRASTMQVPCKYHASTPQVVTILQAALHENRSRGELQEAAQLKNRDNFRKNYLKPLVEDGLLEPMIPDKPRSPKQRYRTTAAGRALIKAAGEEER</sequence>
<proteinExistence type="predicted"/>
<reference evidence="3" key="1">
    <citation type="submission" date="2014-12" db="EMBL/GenBank/DDBJ databases">
        <authorList>
            <person name="Huang H.-H."/>
            <person name="Chen S.-C."/>
            <person name="Lai M.-C."/>
        </authorList>
    </citation>
    <scope>NUCLEOTIDE SEQUENCE</scope>
    <source>
        <strain evidence="3">K1F9705b</strain>
    </source>
</reference>
<dbReference type="Pfam" id="PF21247">
    <property type="entry name" value="Fic-like_C"/>
    <property type="match status" value="1"/>
</dbReference>
<dbReference type="InterPro" id="IPR036390">
    <property type="entry name" value="WH_DNA-bd_sf"/>
</dbReference>
<feature type="domain" description="Filamentation induced by cAMP protein Fic-like C-terminal" evidence="2">
    <location>
        <begin position="30"/>
        <end position="93"/>
    </location>
</feature>
<dbReference type="InterPro" id="IPR049514">
    <property type="entry name" value="Fic-like_C"/>
</dbReference>
<dbReference type="AlphaFoldDB" id="A0A8J7W6W5"/>
<evidence type="ECO:0000313" key="4">
    <source>
        <dbReference type="Proteomes" id="UP000730161"/>
    </source>
</evidence>
<name>A0A8J7W6W5_9EURY</name>
<dbReference type="Proteomes" id="UP000730161">
    <property type="component" value="Unassembled WGS sequence"/>
</dbReference>
<gene>
    <name evidence="3" type="ORF">RJ53_04510</name>
</gene>
<organism evidence="3 4">
    <name type="scientific">Methanocalculus chunghsingensis</name>
    <dbReference type="NCBI Taxonomy" id="156457"/>
    <lineage>
        <taxon>Archaea</taxon>
        <taxon>Methanobacteriati</taxon>
        <taxon>Methanobacteriota</taxon>
        <taxon>Stenosarchaea group</taxon>
        <taxon>Methanomicrobia</taxon>
        <taxon>Methanomicrobiales</taxon>
        <taxon>Methanocalculaceae</taxon>
        <taxon>Methanocalculus</taxon>
    </lineage>
</organism>
<evidence type="ECO:0000313" key="3">
    <source>
        <dbReference type="EMBL" id="MBR1368811.1"/>
    </source>
</evidence>
<dbReference type="Gene3D" id="1.10.10.10">
    <property type="entry name" value="Winged helix-like DNA-binding domain superfamily/Winged helix DNA-binding domain"/>
    <property type="match status" value="1"/>
</dbReference>
<comment type="caution">
    <text evidence="3">The sequence shown here is derived from an EMBL/GenBank/DDBJ whole genome shotgun (WGS) entry which is preliminary data.</text>
</comment>